<sequence length="302" mass="33532">MKHPSPIARRAILGVTLIIGLAGCSGQSASDAYGNFESTEVVVSSETAGRLLEFPLEEGDRLKKGALTAIIDTTQLQFSLLQLEAQKKALEAKKPSLSAESGVYQQKRRNLQYDVERYTRLVADGAAPAKQLEDIRNEVKVMERQIRSVNSRNPEINAELQSMDARICQLRDQIGRSTIISPIEGTVIAKYAEPGELVSPGKPLYRIADLDNMYLRAYVGARQLPSIRIGQEVDVLIDGRKPADSRLRGTITWISSKAEFTPKIIQTREDRINMVYALKILVKNPNGILKIGMPGEMRLKED</sequence>
<comment type="caution">
    <text evidence="2">The sequence shown here is derived from an EMBL/GenBank/DDBJ whole genome shotgun (WGS) entry which is preliminary data.</text>
</comment>
<dbReference type="Gene3D" id="2.40.50.100">
    <property type="match status" value="1"/>
</dbReference>
<dbReference type="GO" id="GO:1990281">
    <property type="term" value="C:efflux pump complex"/>
    <property type="evidence" value="ECO:0007669"/>
    <property type="project" value="TreeGrafter"/>
</dbReference>
<evidence type="ECO:0000259" key="1">
    <source>
        <dbReference type="Pfam" id="PF25973"/>
    </source>
</evidence>
<dbReference type="Gene3D" id="2.40.30.170">
    <property type="match status" value="1"/>
</dbReference>
<accession>A0A165LWJ7</accession>
<evidence type="ECO:0000313" key="2">
    <source>
        <dbReference type="EMBL" id="KZK74519.1"/>
    </source>
</evidence>
<dbReference type="AlphaFoldDB" id="A0A165LWJ7"/>
<dbReference type="Pfam" id="PF25973">
    <property type="entry name" value="BSH_CzcB"/>
    <property type="match status" value="1"/>
</dbReference>
<dbReference type="PANTHER" id="PTHR30469:SF15">
    <property type="entry name" value="HLYD FAMILY OF SECRETION PROTEINS"/>
    <property type="match status" value="1"/>
</dbReference>
<protein>
    <submittedName>
        <fullName evidence="2">ABC transporter</fullName>
    </submittedName>
</protein>
<name>A0A165LWJ7_PELLU</name>
<dbReference type="InterPro" id="IPR058647">
    <property type="entry name" value="BSH_CzcB-like"/>
</dbReference>
<evidence type="ECO:0000313" key="3">
    <source>
        <dbReference type="Proteomes" id="UP000076481"/>
    </source>
</evidence>
<dbReference type="Proteomes" id="UP000076481">
    <property type="component" value="Unassembled WGS sequence"/>
</dbReference>
<proteinExistence type="predicted"/>
<dbReference type="PANTHER" id="PTHR30469">
    <property type="entry name" value="MULTIDRUG RESISTANCE PROTEIN MDTA"/>
    <property type="match status" value="1"/>
</dbReference>
<dbReference type="SUPFAM" id="SSF111369">
    <property type="entry name" value="HlyD-like secretion proteins"/>
    <property type="match status" value="1"/>
</dbReference>
<dbReference type="RefSeq" id="WP_303681349.1">
    <property type="nucleotide sequence ID" value="NZ_LVWG01000023.1"/>
</dbReference>
<gene>
    <name evidence="2" type="ORF">A3K90_05195</name>
</gene>
<feature type="domain" description="CzcB-like barrel-sandwich hybrid" evidence="1">
    <location>
        <begin position="41"/>
        <end position="209"/>
    </location>
</feature>
<reference evidence="2 3" key="1">
    <citation type="submission" date="2016-03" db="EMBL/GenBank/DDBJ databases">
        <title>Speciation and ecological success in dimly lit waters: horizontal gene transfer in a green sulfur bacteria bloom unveiled by metagenomic assembly.</title>
        <authorList>
            <person name="Llorens-Mares T."/>
            <person name="Liu Z."/>
            <person name="Allen L.Z."/>
            <person name="Rusch D.B."/>
            <person name="Craig M.T."/>
            <person name="Dupont C.L."/>
            <person name="Bryant D.A."/>
            <person name="Casamayor E.O."/>
        </authorList>
    </citation>
    <scope>NUCLEOTIDE SEQUENCE [LARGE SCALE GENOMIC DNA]</scope>
    <source>
        <strain evidence="2">CIII</strain>
    </source>
</reference>
<organism evidence="2 3">
    <name type="scientific">Pelodictyon luteolum</name>
    <dbReference type="NCBI Taxonomy" id="1100"/>
    <lineage>
        <taxon>Bacteria</taxon>
        <taxon>Pseudomonadati</taxon>
        <taxon>Chlorobiota</taxon>
        <taxon>Chlorobiia</taxon>
        <taxon>Chlorobiales</taxon>
        <taxon>Chlorobiaceae</taxon>
        <taxon>Chlorobium/Pelodictyon group</taxon>
        <taxon>Pelodictyon</taxon>
    </lineage>
</organism>
<dbReference type="GO" id="GO:0015562">
    <property type="term" value="F:efflux transmembrane transporter activity"/>
    <property type="evidence" value="ECO:0007669"/>
    <property type="project" value="TreeGrafter"/>
</dbReference>
<dbReference type="PROSITE" id="PS51257">
    <property type="entry name" value="PROKAR_LIPOPROTEIN"/>
    <property type="match status" value="1"/>
</dbReference>
<dbReference type="EMBL" id="LVWG01000023">
    <property type="protein sequence ID" value="KZK74519.1"/>
    <property type="molecule type" value="Genomic_DNA"/>
</dbReference>